<evidence type="ECO:0000256" key="6">
    <source>
        <dbReference type="ARBA" id="ARBA00023049"/>
    </source>
</evidence>
<keyword evidence="6" id="KW-0482">Metalloprotease</keyword>
<evidence type="ECO:0000256" key="3">
    <source>
        <dbReference type="ARBA" id="ARBA00022670"/>
    </source>
</evidence>
<dbReference type="GO" id="GO:0008270">
    <property type="term" value="F:zinc ion binding"/>
    <property type="evidence" value="ECO:0007669"/>
    <property type="project" value="InterPro"/>
</dbReference>
<dbReference type="RefSeq" id="WP_068377225.1">
    <property type="nucleotide sequence ID" value="NZ_LSNE01000006.1"/>
</dbReference>
<dbReference type="GO" id="GO:0006508">
    <property type="term" value="P:proteolysis"/>
    <property type="evidence" value="ECO:0007669"/>
    <property type="project" value="UniProtKB-KW"/>
</dbReference>
<dbReference type="Proteomes" id="UP000070299">
    <property type="component" value="Unassembled WGS sequence"/>
</dbReference>
<keyword evidence="3" id="KW-0645">Protease</keyword>
<dbReference type="InterPro" id="IPR000834">
    <property type="entry name" value="Peptidase_M14"/>
</dbReference>
<keyword evidence="7" id="KW-0732">Signal</keyword>
<feature type="signal peptide" evidence="7">
    <location>
        <begin position="1"/>
        <end position="25"/>
    </location>
</feature>
<comment type="caution">
    <text evidence="9">The sequence shown here is derived from an EMBL/GenBank/DDBJ whole genome shotgun (WGS) entry which is preliminary data.</text>
</comment>
<feature type="chain" id="PRO_5007469230" evidence="7">
    <location>
        <begin position="26"/>
        <end position="905"/>
    </location>
</feature>
<keyword evidence="4" id="KW-0378">Hydrolase</keyword>
<dbReference type="OrthoDB" id="9758209at2"/>
<dbReference type="STRING" id="1799789.AX660_15095"/>
<organism evidence="9 10">
    <name type="scientific">Paraglaciecola hydrolytica</name>
    <dbReference type="NCBI Taxonomy" id="1799789"/>
    <lineage>
        <taxon>Bacteria</taxon>
        <taxon>Pseudomonadati</taxon>
        <taxon>Pseudomonadota</taxon>
        <taxon>Gammaproteobacteria</taxon>
        <taxon>Alteromonadales</taxon>
        <taxon>Alteromonadaceae</taxon>
        <taxon>Paraglaciecola</taxon>
    </lineage>
</organism>
<dbReference type="Gene3D" id="3.40.630.10">
    <property type="entry name" value="Zn peptidases"/>
    <property type="match status" value="1"/>
</dbReference>
<gene>
    <name evidence="9" type="ORF">AX660_15095</name>
</gene>
<dbReference type="AlphaFoldDB" id="A0A135ZZM1"/>
<keyword evidence="10" id="KW-1185">Reference proteome</keyword>
<protein>
    <submittedName>
        <fullName evidence="9">Peptidase M14</fullName>
    </submittedName>
</protein>
<dbReference type="PANTHER" id="PTHR11705:SF143">
    <property type="entry name" value="SLL0236 PROTEIN"/>
    <property type="match status" value="1"/>
</dbReference>
<dbReference type="GO" id="GO:0005615">
    <property type="term" value="C:extracellular space"/>
    <property type="evidence" value="ECO:0007669"/>
    <property type="project" value="TreeGrafter"/>
</dbReference>
<evidence type="ECO:0000256" key="4">
    <source>
        <dbReference type="ARBA" id="ARBA00022801"/>
    </source>
</evidence>
<evidence type="ECO:0000313" key="10">
    <source>
        <dbReference type="Proteomes" id="UP000070299"/>
    </source>
</evidence>
<dbReference type="SUPFAM" id="SSF52317">
    <property type="entry name" value="Class I glutamine amidotransferase-like"/>
    <property type="match status" value="1"/>
</dbReference>
<dbReference type="EMBL" id="LSNE01000006">
    <property type="protein sequence ID" value="KXI28426.1"/>
    <property type="molecule type" value="Genomic_DNA"/>
</dbReference>
<sequence length="905" mass="99515">MFKVKSALLGFASLLAVATLAPVNAQTVAQTNIQKSDSYDMWPGATYDSAIPTHAQVLGYAVGERITNHGDMLSFFEALERAAPDRIKVFEYARSWEGRKLIYVAIGTPDRIAHLDDFAVNMQKLSDPRQTNEKAAKQIINDLPVSVWLEHGVHGNEISSTDAAMMTAYHLLAAPNEPTNKKILANTLVFIDPLQNPDGRTRFTSRYYASVGLEHSGDRLSAEQNEPWPNGRSNHYLFDMNRDWLAITQPETAGRIKVLNHFKPTVVIDLHEMGGDESYFFSPAAEPINPFMNKAQIENTGLIGKNIGKNFDAFGFDYFTREVFDAFYPGYGDSWPTFYGASASTYEVASSRGEVYRTKTGKMLQYKDTVKRHFVASIATAEGAADNREKILHDFYRYQEDAIISGKNDKNERVFILPNTRDKAATHRLATLMAQHGAEVKQAEKDFKACGVSYQAGAYFIDTAQPRGKFVKTTFTQQVDMSAAFLKEQERLRARNLSDQIYDITGWSLPLMFNVDTDSCGKEIDVDSLNVKADSPLVGSVTNPQAKVAYLVPWGDMAAGRFLSAALRAGLSIKSADQAFVLEKKTSFPAGTLVIETKANGADLAAVVQKLAQQSGAQVVGVDSSWVTDGPSFGSEHTAHMLAPKIALAWDEPVSSLSAGSTRFVIERQFNYPVTAIRSDRLARSDLSAYQVLILPAGNYADALGSSGISNIKEWIKKGGVLLTLGSATRFAADADLLAVQRELAYKDEKATKESDKKESKVAGQLFKDKTALVKASIDAKESPDYVAGVLANVEVDQEHWLTAGVNPNLVAMVSGNDIYTPIKLSSGKNLAWFADAKNVLASGYLWQENKQQLAYKPFLIHQPMGRGMIVAFTQEPTSRAYLDGLNVLLMNSIFRAAAHAEPLR</sequence>
<dbReference type="GO" id="GO:0004181">
    <property type="term" value="F:metallocarboxypeptidase activity"/>
    <property type="evidence" value="ECO:0007669"/>
    <property type="project" value="InterPro"/>
</dbReference>
<name>A0A135ZZM1_9ALTE</name>
<evidence type="ECO:0000313" key="9">
    <source>
        <dbReference type="EMBL" id="KXI28426.1"/>
    </source>
</evidence>
<dbReference type="InterPro" id="IPR029062">
    <property type="entry name" value="Class_I_gatase-like"/>
</dbReference>
<dbReference type="SUPFAM" id="SSF53187">
    <property type="entry name" value="Zn-dependent exopeptidases"/>
    <property type="match status" value="1"/>
</dbReference>
<evidence type="ECO:0000259" key="8">
    <source>
        <dbReference type="SMART" id="SM00631"/>
    </source>
</evidence>
<accession>A0A135ZZM1</accession>
<dbReference type="SMART" id="SM00631">
    <property type="entry name" value="Zn_pept"/>
    <property type="match status" value="1"/>
</dbReference>
<comment type="cofactor">
    <cofactor evidence="1">
        <name>Zn(2+)</name>
        <dbReference type="ChEBI" id="CHEBI:29105"/>
    </cofactor>
</comment>
<keyword evidence="5" id="KW-0862">Zinc</keyword>
<dbReference type="PANTHER" id="PTHR11705">
    <property type="entry name" value="PROTEASE FAMILY M14 CARBOXYPEPTIDASE A,B"/>
    <property type="match status" value="1"/>
</dbReference>
<evidence type="ECO:0000256" key="2">
    <source>
        <dbReference type="ARBA" id="ARBA00005988"/>
    </source>
</evidence>
<evidence type="ECO:0000256" key="1">
    <source>
        <dbReference type="ARBA" id="ARBA00001947"/>
    </source>
</evidence>
<proteinExistence type="inferred from homology"/>
<reference evidence="10" key="1">
    <citation type="submission" date="2016-02" db="EMBL/GenBank/DDBJ databases">
        <authorList>
            <person name="Schultz-Johansen M."/>
            <person name="Glaring M.A."/>
            <person name="Bech P.K."/>
            <person name="Stougaard P."/>
        </authorList>
    </citation>
    <scope>NUCLEOTIDE SEQUENCE [LARGE SCALE GENOMIC DNA]</scope>
    <source>
        <strain evidence="10">S66</strain>
    </source>
</reference>
<dbReference type="Pfam" id="PF00246">
    <property type="entry name" value="Peptidase_M14"/>
    <property type="match status" value="1"/>
</dbReference>
<evidence type="ECO:0000256" key="5">
    <source>
        <dbReference type="ARBA" id="ARBA00022833"/>
    </source>
</evidence>
<evidence type="ECO:0000256" key="7">
    <source>
        <dbReference type="SAM" id="SignalP"/>
    </source>
</evidence>
<comment type="similarity">
    <text evidence="2">Belongs to the peptidase M14 family.</text>
</comment>
<feature type="domain" description="Peptidase M14" evidence="8">
    <location>
        <begin position="68"/>
        <end position="394"/>
    </location>
</feature>